<dbReference type="AlphaFoldDB" id="A0A931D9Y9"/>
<gene>
    <name evidence="16" type="ORF">IW252_001929</name>
</gene>
<keyword evidence="11" id="KW-0511">Multifunctional enzyme</keyword>
<dbReference type="InterPro" id="IPR044090">
    <property type="entry name" value="Nei2_N"/>
</dbReference>
<evidence type="ECO:0000256" key="7">
    <source>
        <dbReference type="ARBA" id="ARBA00022833"/>
    </source>
</evidence>
<dbReference type="GO" id="GO:0000703">
    <property type="term" value="F:oxidized pyrimidine nucleobase lesion DNA N-glycosylase activity"/>
    <property type="evidence" value="ECO:0007669"/>
    <property type="project" value="TreeGrafter"/>
</dbReference>
<feature type="domain" description="FPG-type" evidence="14">
    <location>
        <begin position="219"/>
        <end position="259"/>
    </location>
</feature>
<dbReference type="Pfam" id="PF01149">
    <property type="entry name" value="Fapy_DNA_glyco"/>
    <property type="match status" value="1"/>
</dbReference>
<proteinExistence type="inferred from homology"/>
<evidence type="ECO:0000256" key="10">
    <source>
        <dbReference type="ARBA" id="ARBA00023239"/>
    </source>
</evidence>
<dbReference type="InterPro" id="IPR012319">
    <property type="entry name" value="FPG_cat"/>
</dbReference>
<dbReference type="SMART" id="SM01232">
    <property type="entry name" value="H2TH"/>
    <property type="match status" value="1"/>
</dbReference>
<dbReference type="SUPFAM" id="SSF57716">
    <property type="entry name" value="Glucocorticoid receptor-like (DNA-binding domain)"/>
    <property type="match status" value="1"/>
</dbReference>
<keyword evidence="7" id="KW-0862">Zinc</keyword>
<evidence type="ECO:0000259" key="14">
    <source>
        <dbReference type="PROSITE" id="PS51066"/>
    </source>
</evidence>
<evidence type="ECO:0000256" key="6">
    <source>
        <dbReference type="ARBA" id="ARBA00022801"/>
    </source>
</evidence>
<keyword evidence="17" id="KW-1185">Reference proteome</keyword>
<keyword evidence="8" id="KW-0238">DNA-binding</keyword>
<evidence type="ECO:0000256" key="12">
    <source>
        <dbReference type="ARBA" id="ARBA00023295"/>
    </source>
</evidence>
<keyword evidence="16" id="KW-0255">Endonuclease</keyword>
<keyword evidence="4" id="KW-0227">DNA damage</keyword>
<evidence type="ECO:0000256" key="8">
    <source>
        <dbReference type="ARBA" id="ARBA00023125"/>
    </source>
</evidence>
<keyword evidence="16" id="KW-0540">Nuclease</keyword>
<dbReference type="PANTHER" id="PTHR42697:SF1">
    <property type="entry name" value="ENDONUCLEASE 8"/>
    <property type="match status" value="1"/>
</dbReference>
<keyword evidence="5 13" id="KW-0863">Zinc-finger</keyword>
<feature type="domain" description="Formamidopyrimidine-DNA glycosylase catalytic" evidence="15">
    <location>
        <begin position="2"/>
        <end position="128"/>
    </location>
</feature>
<evidence type="ECO:0000259" key="15">
    <source>
        <dbReference type="PROSITE" id="PS51068"/>
    </source>
</evidence>
<evidence type="ECO:0000313" key="16">
    <source>
        <dbReference type="EMBL" id="MBG6085162.1"/>
    </source>
</evidence>
<evidence type="ECO:0000256" key="13">
    <source>
        <dbReference type="PROSITE-ProRule" id="PRU00391"/>
    </source>
</evidence>
<keyword evidence="10 16" id="KW-0456">Lyase</keyword>
<dbReference type="Proteomes" id="UP000625033">
    <property type="component" value="Unassembled WGS sequence"/>
</dbReference>
<dbReference type="GO" id="GO:0003684">
    <property type="term" value="F:damaged DNA binding"/>
    <property type="evidence" value="ECO:0007669"/>
    <property type="project" value="InterPro"/>
</dbReference>
<evidence type="ECO:0000256" key="2">
    <source>
        <dbReference type="ARBA" id="ARBA00012720"/>
    </source>
</evidence>
<evidence type="ECO:0000256" key="5">
    <source>
        <dbReference type="ARBA" id="ARBA00022771"/>
    </source>
</evidence>
<dbReference type="PROSITE" id="PS51068">
    <property type="entry name" value="FPG_CAT"/>
    <property type="match status" value="1"/>
</dbReference>
<dbReference type="PROSITE" id="PS51066">
    <property type="entry name" value="ZF_FPG_2"/>
    <property type="match status" value="1"/>
</dbReference>
<keyword evidence="9" id="KW-0234">DNA repair</keyword>
<name>A0A931D9Y9_9MICC</name>
<evidence type="ECO:0000313" key="17">
    <source>
        <dbReference type="Proteomes" id="UP000625033"/>
    </source>
</evidence>
<organism evidence="16 17">
    <name type="scientific">Zhihengliuella flava</name>
    <dbReference type="NCBI Taxonomy" id="1285193"/>
    <lineage>
        <taxon>Bacteria</taxon>
        <taxon>Bacillati</taxon>
        <taxon>Actinomycetota</taxon>
        <taxon>Actinomycetes</taxon>
        <taxon>Micrococcales</taxon>
        <taxon>Micrococcaceae</taxon>
        <taxon>Zhihengliuella</taxon>
    </lineage>
</organism>
<comment type="similarity">
    <text evidence="1">Belongs to the FPG family.</text>
</comment>
<dbReference type="SUPFAM" id="SSF81624">
    <property type="entry name" value="N-terminal domain of MutM-like DNA repair proteins"/>
    <property type="match status" value="1"/>
</dbReference>
<dbReference type="GO" id="GO:0006284">
    <property type="term" value="P:base-excision repair"/>
    <property type="evidence" value="ECO:0007669"/>
    <property type="project" value="InterPro"/>
</dbReference>
<dbReference type="EMBL" id="JADOTZ010000001">
    <property type="protein sequence ID" value="MBG6085162.1"/>
    <property type="molecule type" value="Genomic_DNA"/>
</dbReference>
<dbReference type="InterPro" id="IPR010979">
    <property type="entry name" value="Ribosomal_uS13-like_H2TH"/>
</dbReference>
<dbReference type="InterPro" id="IPR035937">
    <property type="entry name" value="FPG_N"/>
</dbReference>
<keyword evidence="3" id="KW-0479">Metal-binding</keyword>
<dbReference type="SUPFAM" id="SSF46946">
    <property type="entry name" value="S13-like H2TH domain"/>
    <property type="match status" value="1"/>
</dbReference>
<evidence type="ECO:0000256" key="11">
    <source>
        <dbReference type="ARBA" id="ARBA00023268"/>
    </source>
</evidence>
<dbReference type="InterPro" id="IPR015886">
    <property type="entry name" value="H2TH_FPG"/>
</dbReference>
<evidence type="ECO:0000256" key="3">
    <source>
        <dbReference type="ARBA" id="ARBA00022723"/>
    </source>
</evidence>
<dbReference type="PANTHER" id="PTHR42697">
    <property type="entry name" value="ENDONUCLEASE 8"/>
    <property type="match status" value="1"/>
</dbReference>
<dbReference type="Gene3D" id="3.20.190.10">
    <property type="entry name" value="MutM-like, N-terminal"/>
    <property type="match status" value="1"/>
</dbReference>
<keyword evidence="12 16" id="KW-0326">Glycosidase</keyword>
<dbReference type="GO" id="GO:0140078">
    <property type="term" value="F:class I DNA-(apurinic or apyrimidinic site) endonuclease activity"/>
    <property type="evidence" value="ECO:0007669"/>
    <property type="project" value="UniProtKB-EC"/>
</dbReference>
<evidence type="ECO:0000256" key="1">
    <source>
        <dbReference type="ARBA" id="ARBA00009409"/>
    </source>
</evidence>
<dbReference type="RefSeq" id="WP_196836378.1">
    <property type="nucleotide sequence ID" value="NZ_JADOTZ010000001.1"/>
</dbReference>
<dbReference type="GO" id="GO:0008270">
    <property type="term" value="F:zinc ion binding"/>
    <property type="evidence" value="ECO:0007669"/>
    <property type="project" value="UniProtKB-KW"/>
</dbReference>
<sequence>MPEGDTVFRTARRLDATLTGHALTKSDFRVPRWATLDLTGRVVDSVCSRGKHLLIRVAELTIHSHLMMDGHWDVYAPGERWRTPGYKVRCVLTNDSFEAVGVELGLLHVLPTRQEHQVTGHLGPDPLGHAWDPEEAQRRMLRAPEVPVGLAVLDQRNLTGVGNIYRAEVLFICKIHPKTPVGAVPDLARLIERCFLLLHANKDRTRRKTTPTELHESYWVYQRTGRPCFLCGTPIQQFSLGPPETAQPRIAYYCPTCQPAPPEVGSVTARRHGSAT</sequence>
<dbReference type="Gene3D" id="1.10.8.50">
    <property type="match status" value="1"/>
</dbReference>
<comment type="caution">
    <text evidence="16">The sequence shown here is derived from an EMBL/GenBank/DDBJ whole genome shotgun (WGS) entry which is preliminary data.</text>
</comment>
<evidence type="ECO:0000256" key="9">
    <source>
        <dbReference type="ARBA" id="ARBA00023204"/>
    </source>
</evidence>
<keyword evidence="6 16" id="KW-0378">Hydrolase</keyword>
<reference evidence="16" key="1">
    <citation type="submission" date="2020-11" db="EMBL/GenBank/DDBJ databases">
        <title>Sequencing the genomes of 1000 actinobacteria strains.</title>
        <authorList>
            <person name="Klenk H.-P."/>
        </authorList>
    </citation>
    <scope>NUCLEOTIDE SEQUENCE</scope>
    <source>
        <strain evidence="16">DSM 26152</strain>
    </source>
</reference>
<dbReference type="SMART" id="SM00898">
    <property type="entry name" value="Fapy_DNA_glyco"/>
    <property type="match status" value="1"/>
</dbReference>
<evidence type="ECO:0000256" key="4">
    <source>
        <dbReference type="ARBA" id="ARBA00022763"/>
    </source>
</evidence>
<dbReference type="Pfam" id="PF06831">
    <property type="entry name" value="H2TH"/>
    <property type="match status" value="1"/>
</dbReference>
<dbReference type="InterPro" id="IPR000214">
    <property type="entry name" value="Znf_DNA_glyclase/AP_lyase"/>
</dbReference>
<protein>
    <recommendedName>
        <fullName evidence="2">DNA-(apurinic or apyrimidinic site) lyase</fullName>
        <ecNumber evidence="2">4.2.99.18</ecNumber>
    </recommendedName>
</protein>
<accession>A0A931D9Y9</accession>
<dbReference type="EC" id="4.2.99.18" evidence="2"/>
<dbReference type="CDD" id="cd08971">
    <property type="entry name" value="AcNei2_N"/>
    <property type="match status" value="1"/>
</dbReference>